<protein>
    <recommendedName>
        <fullName evidence="3">TerB-C domain-containing protein</fullName>
    </recommendedName>
</protein>
<dbReference type="InterPro" id="IPR045751">
    <property type="entry name" value="DUF6179"/>
</dbReference>
<keyword evidence="2" id="KW-1185">Reference proteome</keyword>
<organism evidence="1 2">
    <name type="scientific">Acetobacterium fimetarium</name>
    <dbReference type="NCBI Taxonomy" id="52691"/>
    <lineage>
        <taxon>Bacteria</taxon>
        <taxon>Bacillati</taxon>
        <taxon>Bacillota</taxon>
        <taxon>Clostridia</taxon>
        <taxon>Eubacteriales</taxon>
        <taxon>Eubacteriaceae</taxon>
        <taxon>Acetobacterium</taxon>
    </lineage>
</organism>
<comment type="caution">
    <text evidence="1">The sequence shown here is derived from an EMBL/GenBank/DDBJ whole genome shotgun (WGS) entry which is preliminary data.</text>
</comment>
<dbReference type="EMBL" id="WJBC01000011">
    <property type="protein sequence ID" value="MBC3804514.1"/>
    <property type="molecule type" value="Genomic_DNA"/>
</dbReference>
<proteinExistence type="predicted"/>
<name>A0ABR6WV74_9FIRM</name>
<accession>A0ABR6WV74</accession>
<sequence>MNPIDKHSKIDQKKLSNEFYLQSLLQEAYIQGELNATESQRIQNECITLLTKSIDRYTKGQSSSVRIEIAQSIMASNSYTISLYLKSLPSVATALDQIINEPIEKLYAYGYDVLKRKFKVANYFFHLVGKTKISTPNHAYNVTIDHGLSPFFTQYDFDFCAHEAPSSIDYQLIHPVTDLAGVEFMIRYLENLYYENLFCQKFTATIIDEVMCGYSNGYQDLLDNLCEQVFQNALGCTLSQQPVQSLDLTPSDLQKIGNDLNGISRQLIFERLQQAAGSTFSELAISNVAVRRYLQSSLPKIATKIYAALETDTLSKVFVSRYHSDTKSPIRFDMGARMDDNIYRKVFAELISCRYLEDKLQIIKDSIKTLADMEDLLIAGELKSDESAQVFDLLDDIELAVLLKRHSLDPEIDAVEFSEGELRLQQHLDQYLANLPKQRLDAVDELMTRIEVV</sequence>
<dbReference type="Proteomes" id="UP000603234">
    <property type="component" value="Unassembled WGS sequence"/>
</dbReference>
<evidence type="ECO:0000313" key="1">
    <source>
        <dbReference type="EMBL" id="MBC3804514.1"/>
    </source>
</evidence>
<gene>
    <name evidence="1" type="ORF">GH808_08715</name>
</gene>
<evidence type="ECO:0008006" key="3">
    <source>
        <dbReference type="Google" id="ProtNLM"/>
    </source>
</evidence>
<evidence type="ECO:0000313" key="2">
    <source>
        <dbReference type="Proteomes" id="UP000603234"/>
    </source>
</evidence>
<reference evidence="1 2" key="1">
    <citation type="journal article" date="2020" name="mSystems">
        <title>Defining Genomic and Predicted Metabolic Features of the Acetobacterium Genus.</title>
        <authorList>
            <person name="Ross D.E."/>
            <person name="Marshall C.W."/>
            <person name="Gulliver D."/>
            <person name="May H.D."/>
            <person name="Norman R.S."/>
        </authorList>
    </citation>
    <scope>NUCLEOTIDE SEQUENCE [LARGE SCALE GENOMIC DNA]</scope>
    <source>
        <strain evidence="1 2">DSM 8238</strain>
    </source>
</reference>
<dbReference type="Pfam" id="PF19677">
    <property type="entry name" value="DUF6179"/>
    <property type="match status" value="1"/>
</dbReference>
<dbReference type="RefSeq" id="WP_186842400.1">
    <property type="nucleotide sequence ID" value="NZ_WJBC01000011.1"/>
</dbReference>